<reference evidence="2" key="1">
    <citation type="submission" date="2020-10" db="EMBL/GenBank/DDBJ databases">
        <authorList>
            <person name="Gilroy R."/>
        </authorList>
    </citation>
    <scope>NUCLEOTIDE SEQUENCE</scope>
    <source>
        <strain evidence="2">23406</strain>
    </source>
</reference>
<comment type="caution">
    <text evidence="2">The sequence shown here is derived from an EMBL/GenBank/DDBJ whole genome shotgun (WGS) entry which is preliminary data.</text>
</comment>
<dbReference type="PANTHER" id="PTHR21064">
    <property type="entry name" value="AMINOGLYCOSIDE PHOSPHOTRANSFERASE DOMAIN-CONTAINING PROTEIN-RELATED"/>
    <property type="match status" value="1"/>
</dbReference>
<dbReference type="InterPro" id="IPR002575">
    <property type="entry name" value="Aminoglycoside_PTrfase"/>
</dbReference>
<dbReference type="AlphaFoldDB" id="A0A9D1NC92"/>
<organism evidence="2 3">
    <name type="scientific">Candidatus Stercoripulliclostridium merdipullorum</name>
    <dbReference type="NCBI Taxonomy" id="2840952"/>
    <lineage>
        <taxon>Bacteria</taxon>
        <taxon>Bacillati</taxon>
        <taxon>Bacillota</taxon>
        <taxon>Clostridia</taxon>
        <taxon>Eubacteriales</taxon>
        <taxon>Candidatus Stercoripulliclostridium</taxon>
    </lineage>
</organism>
<dbReference type="EMBL" id="DVOH01000016">
    <property type="protein sequence ID" value="HIU99925.1"/>
    <property type="molecule type" value="Genomic_DNA"/>
</dbReference>
<dbReference type="InterPro" id="IPR011009">
    <property type="entry name" value="Kinase-like_dom_sf"/>
</dbReference>
<protein>
    <submittedName>
        <fullName evidence="2">Aminoglycoside phosphotransferase family protein</fullName>
    </submittedName>
</protein>
<proteinExistence type="predicted"/>
<name>A0A9D1NC92_9FIRM</name>
<dbReference type="Proteomes" id="UP000886891">
    <property type="component" value="Unassembled WGS sequence"/>
</dbReference>
<accession>A0A9D1NC92</accession>
<dbReference type="Gene3D" id="3.90.1200.10">
    <property type="match status" value="1"/>
</dbReference>
<dbReference type="InterPro" id="IPR050249">
    <property type="entry name" value="Pseudomonas-type_ThrB"/>
</dbReference>
<evidence type="ECO:0000313" key="2">
    <source>
        <dbReference type="EMBL" id="HIU99925.1"/>
    </source>
</evidence>
<sequence length="363" mass="40733">MINGLVKLFDVPGTVVSAEHYGAGHINDTYRIVTIAEGDRRIDYILQRINHHIFRDVEGLMNNIVGVTEYIVKALESAGEDSSRAMRVIRAKDTGLPYVRSAEGNYYRMYNFIPDAVSIETTATPHQFCLSGAGFGRFQKLLDGYDATKLTESIPFFHDTTVRLKNLERAVEDDVAGRRKDVAPEIDFFLSRAAYADRIVSKLKSGVIPYRVTHNDTKLNNVLIDMIEDRAVTVVDLDTVMPGSIVYDFGDSIRSGANLGAEDEKDLGKVAFSIDLFEAFCKGFLGEVGKKLVPAEIEEMAFGAILMTYECGMRFLTDHLNGDTYFKIHREGHNLDRARTQIKMVKDMEGALDRMNAIVRKYC</sequence>
<gene>
    <name evidence="2" type="ORF">IAB14_02275</name>
</gene>
<feature type="domain" description="Aminoglycoside phosphotransferase" evidence="1">
    <location>
        <begin position="22"/>
        <end position="260"/>
    </location>
</feature>
<evidence type="ECO:0000313" key="3">
    <source>
        <dbReference type="Proteomes" id="UP000886891"/>
    </source>
</evidence>
<dbReference type="SUPFAM" id="SSF56112">
    <property type="entry name" value="Protein kinase-like (PK-like)"/>
    <property type="match status" value="1"/>
</dbReference>
<dbReference type="PANTHER" id="PTHR21064:SF5">
    <property type="entry name" value="SLR1880 PROTEIN"/>
    <property type="match status" value="1"/>
</dbReference>
<reference evidence="2" key="2">
    <citation type="journal article" date="2021" name="PeerJ">
        <title>Extensive microbial diversity within the chicken gut microbiome revealed by metagenomics and culture.</title>
        <authorList>
            <person name="Gilroy R."/>
            <person name="Ravi A."/>
            <person name="Getino M."/>
            <person name="Pursley I."/>
            <person name="Horton D.L."/>
            <person name="Alikhan N.F."/>
            <person name="Baker D."/>
            <person name="Gharbi K."/>
            <person name="Hall N."/>
            <person name="Watson M."/>
            <person name="Adriaenssens E.M."/>
            <person name="Foster-Nyarko E."/>
            <person name="Jarju S."/>
            <person name="Secka A."/>
            <person name="Antonio M."/>
            <person name="Oren A."/>
            <person name="Chaudhuri R.R."/>
            <person name="La Ragione R."/>
            <person name="Hildebrand F."/>
            <person name="Pallen M.J."/>
        </authorList>
    </citation>
    <scope>NUCLEOTIDE SEQUENCE</scope>
    <source>
        <strain evidence="2">23406</strain>
    </source>
</reference>
<evidence type="ECO:0000259" key="1">
    <source>
        <dbReference type="Pfam" id="PF01636"/>
    </source>
</evidence>
<dbReference type="Pfam" id="PF01636">
    <property type="entry name" value="APH"/>
    <property type="match status" value="1"/>
</dbReference>